<accession>D5FUE2</accession>
<name>D5FUE2_OPHNO</name>
<organism evidence="1">
    <name type="scientific">Ophiostoma novo-ulmi subsp. novo-ulmi</name>
    <dbReference type="NCBI Taxonomy" id="170179"/>
    <lineage>
        <taxon>Eukaryota</taxon>
        <taxon>Fungi</taxon>
        <taxon>Dikarya</taxon>
        <taxon>Ascomycota</taxon>
        <taxon>Pezizomycotina</taxon>
        <taxon>Sordariomycetes</taxon>
        <taxon>Sordariomycetidae</taxon>
        <taxon>Ophiostomatales</taxon>
        <taxon>Ophiostomataceae</taxon>
        <taxon>Ophiostoma</taxon>
    </lineage>
</organism>
<protein>
    <submittedName>
        <fullName evidence="1">MAT1-1-2</fullName>
    </submittedName>
</protein>
<dbReference type="AlphaFoldDB" id="D5FUE2"/>
<dbReference type="EMBL" id="FJ858801">
    <property type="protein sequence ID" value="ACZ53926.1"/>
    <property type="molecule type" value="Genomic_DNA"/>
</dbReference>
<sequence length="275" mass="31495">MERTESGADRLVETPFHILQNASHLTETCQGMSGLSCGVKALVQSLFDDLVSHEEKQQGFLLARLYIKTLVEGMRTKDSKSAAAGVLVLMDSYPAYIERLVACIAILDDLILGANSLLVRFQILQACIDVPSTSTLRKFVTEQKAVYCAFRDKYKKEASHNSCRWRDAPGAEFGMKPFEEIVYAWDGTIMVWDNEFDDWGWLEHYHPCRYMPGSEWGKFYHDLTHGDFWVLDQRPIVDWTHAAPANAILSHLETQYRRADQTNNVEVSTMIRRYD</sequence>
<reference evidence="1" key="1">
    <citation type="submission" date="2009-03" db="EMBL/GenBank/DDBJ databases">
        <title>Identification of transcripts upregulated in fruiting bodies and sequence analysis of three MAT1-1 idiomorph genes of the Dutch elm disease pathogen Ophiostoma novo-ulmi.</title>
        <authorList>
            <person name="Jacobi V."/>
            <person name="Dufour J."/>
            <person name="Bouvet G.F."/>
            <person name="Aoun M."/>
            <person name="Bernier L."/>
        </authorList>
    </citation>
    <scope>NUCLEOTIDE SEQUENCE</scope>
    <source>
        <strain evidence="1">H327</strain>
    </source>
</reference>
<evidence type="ECO:0000313" key="1">
    <source>
        <dbReference type="EMBL" id="ACZ53926.1"/>
    </source>
</evidence>
<proteinExistence type="predicted"/>